<organism evidence="7">
    <name type="scientific">Lepeophtheirus salmonis</name>
    <name type="common">Salmon louse</name>
    <name type="synonym">Caligus salmonis</name>
    <dbReference type="NCBI Taxonomy" id="72036"/>
    <lineage>
        <taxon>Eukaryota</taxon>
        <taxon>Metazoa</taxon>
        <taxon>Ecdysozoa</taxon>
        <taxon>Arthropoda</taxon>
        <taxon>Crustacea</taxon>
        <taxon>Multicrustacea</taxon>
        <taxon>Hexanauplia</taxon>
        <taxon>Copepoda</taxon>
        <taxon>Siphonostomatoida</taxon>
        <taxon>Caligidae</taxon>
        <taxon>Lepeophtheirus</taxon>
    </lineage>
</organism>
<dbReference type="GO" id="GO:0003677">
    <property type="term" value="F:DNA binding"/>
    <property type="evidence" value="ECO:0007669"/>
    <property type="project" value="UniProtKB-UniRule"/>
</dbReference>
<proteinExistence type="predicted"/>
<evidence type="ECO:0000256" key="5">
    <source>
        <dbReference type="PROSITE-ProRule" id="PRU00309"/>
    </source>
</evidence>
<sequence>YTVIMSSSDLSKNIVETEDIIHDSKSDPFTERLEYSTKSFAIFNCPNPIDTSYHLFSSNHHLRQTWIGLCELKKSFKPKTSRICGKHFINDNFTYSSLREKLTSHKSLKRRLKPDAVPSINFVKKSIKSDPFEFVEDSVQYSYTKSSTVEESINIKEMEFYPNLEFMEEPEPIIKLIDDPMEKKNIEFTIEKSICLSRTTSQKKNCENYEYRMEILRYKVKL</sequence>
<evidence type="ECO:0000256" key="3">
    <source>
        <dbReference type="ARBA" id="ARBA00022833"/>
    </source>
</evidence>
<feature type="domain" description="THAP-type" evidence="6">
    <location>
        <begin position="35"/>
        <end position="121"/>
    </location>
</feature>
<dbReference type="GO" id="GO:0008270">
    <property type="term" value="F:zinc ion binding"/>
    <property type="evidence" value="ECO:0007669"/>
    <property type="project" value="UniProtKB-KW"/>
</dbReference>
<evidence type="ECO:0000256" key="1">
    <source>
        <dbReference type="ARBA" id="ARBA00022723"/>
    </source>
</evidence>
<dbReference type="InterPro" id="IPR052224">
    <property type="entry name" value="THAP_domain_protein"/>
</dbReference>
<keyword evidence="4 5" id="KW-0238">DNA-binding</keyword>
<accession>A0A0K2UJI9</accession>
<evidence type="ECO:0000256" key="2">
    <source>
        <dbReference type="ARBA" id="ARBA00022771"/>
    </source>
</evidence>
<dbReference type="PANTHER" id="PTHR46927">
    <property type="entry name" value="AGAP005574-PA"/>
    <property type="match status" value="1"/>
</dbReference>
<dbReference type="SUPFAM" id="SSF57716">
    <property type="entry name" value="Glucocorticoid receptor-like (DNA-binding domain)"/>
    <property type="match status" value="1"/>
</dbReference>
<dbReference type="SMART" id="SM00980">
    <property type="entry name" value="THAP"/>
    <property type="match status" value="1"/>
</dbReference>
<name>A0A0K2UJI9_LEPSM</name>
<evidence type="ECO:0000259" key="6">
    <source>
        <dbReference type="PROSITE" id="PS50950"/>
    </source>
</evidence>
<evidence type="ECO:0000256" key="4">
    <source>
        <dbReference type="ARBA" id="ARBA00023125"/>
    </source>
</evidence>
<dbReference type="PROSITE" id="PS50950">
    <property type="entry name" value="ZF_THAP"/>
    <property type="match status" value="1"/>
</dbReference>
<evidence type="ECO:0000313" key="7">
    <source>
        <dbReference type="EMBL" id="CDW38122.1"/>
    </source>
</evidence>
<dbReference type="EMBL" id="HACA01020761">
    <property type="protein sequence ID" value="CDW38122.1"/>
    <property type="molecule type" value="Transcribed_RNA"/>
</dbReference>
<dbReference type="InterPro" id="IPR006612">
    <property type="entry name" value="THAP_Znf"/>
</dbReference>
<dbReference type="Pfam" id="PF05485">
    <property type="entry name" value="THAP"/>
    <property type="match status" value="1"/>
</dbReference>
<keyword evidence="3" id="KW-0862">Zinc</keyword>
<dbReference type="OrthoDB" id="7331812at2759"/>
<dbReference type="PANTHER" id="PTHR46927:SF3">
    <property type="entry name" value="THAP-TYPE DOMAIN-CONTAINING PROTEIN"/>
    <property type="match status" value="1"/>
</dbReference>
<dbReference type="AlphaFoldDB" id="A0A0K2UJI9"/>
<keyword evidence="1" id="KW-0479">Metal-binding</keyword>
<feature type="non-terminal residue" evidence="7">
    <location>
        <position position="1"/>
    </location>
</feature>
<protein>
    <submittedName>
        <fullName evidence="7">Putative LOC100573232 [Acyrthosiphon pisum]</fullName>
    </submittedName>
</protein>
<dbReference type="EMBL" id="HACA01020762">
    <property type="protein sequence ID" value="CDW38123.1"/>
    <property type="molecule type" value="Transcribed_RNA"/>
</dbReference>
<keyword evidence="2 5" id="KW-0863">Zinc-finger</keyword>
<reference evidence="7" key="1">
    <citation type="submission" date="2014-05" db="EMBL/GenBank/DDBJ databases">
        <authorList>
            <person name="Chronopoulou M."/>
        </authorList>
    </citation>
    <scope>NUCLEOTIDE SEQUENCE</scope>
    <source>
        <tissue evidence="7">Whole organism</tissue>
    </source>
</reference>